<dbReference type="InterPro" id="IPR009570">
    <property type="entry name" value="Spore_III_AC"/>
</dbReference>
<proteinExistence type="predicted"/>
<evidence type="ECO:0000256" key="1">
    <source>
        <dbReference type="SAM" id="Phobius"/>
    </source>
</evidence>
<keyword evidence="1" id="KW-0812">Transmembrane</keyword>
<name>A0A9D1I7F7_9CLOT</name>
<keyword evidence="1" id="KW-1133">Transmembrane helix</keyword>
<dbReference type="Proteomes" id="UP000824089">
    <property type="component" value="Unassembled WGS sequence"/>
</dbReference>
<accession>A0A9D1I7F7</accession>
<gene>
    <name evidence="2" type="primary">spoIIIAC</name>
    <name evidence="2" type="ORF">IAD50_03690</name>
</gene>
<evidence type="ECO:0000313" key="2">
    <source>
        <dbReference type="EMBL" id="HIU29384.1"/>
    </source>
</evidence>
<sequence>MGLDLIFKIAGIGIIVAVLNPILTKAGRDEQATLVTLAGLILAMLVIAGEVRDLFSTLKSLFG</sequence>
<dbReference type="InterPro" id="IPR025664">
    <property type="entry name" value="Spore_III_AC/AD"/>
</dbReference>
<feature type="transmembrane region" description="Helical" evidence="1">
    <location>
        <begin position="6"/>
        <end position="23"/>
    </location>
</feature>
<dbReference type="NCBIfam" id="TIGR02848">
    <property type="entry name" value="spore_III_AC"/>
    <property type="match status" value="1"/>
</dbReference>
<organism evidence="2 3">
    <name type="scientific">Candidatus Egerieisoma faecipullorum</name>
    <dbReference type="NCBI Taxonomy" id="2840963"/>
    <lineage>
        <taxon>Bacteria</taxon>
        <taxon>Bacillati</taxon>
        <taxon>Bacillota</taxon>
        <taxon>Clostridia</taxon>
        <taxon>Eubacteriales</taxon>
        <taxon>Clostridiaceae</taxon>
        <taxon>Clostridiaceae incertae sedis</taxon>
        <taxon>Candidatus Egerieisoma</taxon>
    </lineage>
</organism>
<feature type="transmembrane region" description="Helical" evidence="1">
    <location>
        <begin position="32"/>
        <end position="51"/>
    </location>
</feature>
<dbReference type="Pfam" id="PF06686">
    <property type="entry name" value="SpoIIIAC"/>
    <property type="match status" value="1"/>
</dbReference>
<protein>
    <submittedName>
        <fullName evidence="2">Stage III sporulation protein AC</fullName>
    </submittedName>
</protein>
<reference evidence="2" key="1">
    <citation type="submission" date="2020-10" db="EMBL/GenBank/DDBJ databases">
        <authorList>
            <person name="Gilroy R."/>
        </authorList>
    </citation>
    <scope>NUCLEOTIDE SEQUENCE</scope>
    <source>
        <strain evidence="2">CHK195-4489</strain>
    </source>
</reference>
<comment type="caution">
    <text evidence="2">The sequence shown here is derived from an EMBL/GenBank/DDBJ whole genome shotgun (WGS) entry which is preliminary data.</text>
</comment>
<evidence type="ECO:0000313" key="3">
    <source>
        <dbReference type="Proteomes" id="UP000824089"/>
    </source>
</evidence>
<reference evidence="2" key="2">
    <citation type="journal article" date="2021" name="PeerJ">
        <title>Extensive microbial diversity within the chicken gut microbiome revealed by metagenomics and culture.</title>
        <authorList>
            <person name="Gilroy R."/>
            <person name="Ravi A."/>
            <person name="Getino M."/>
            <person name="Pursley I."/>
            <person name="Horton D.L."/>
            <person name="Alikhan N.F."/>
            <person name="Baker D."/>
            <person name="Gharbi K."/>
            <person name="Hall N."/>
            <person name="Watson M."/>
            <person name="Adriaenssens E.M."/>
            <person name="Foster-Nyarko E."/>
            <person name="Jarju S."/>
            <person name="Secka A."/>
            <person name="Antonio M."/>
            <person name="Oren A."/>
            <person name="Chaudhuri R.R."/>
            <person name="La Ragione R."/>
            <person name="Hildebrand F."/>
            <person name="Pallen M.J."/>
        </authorList>
    </citation>
    <scope>NUCLEOTIDE SEQUENCE</scope>
    <source>
        <strain evidence="2">CHK195-4489</strain>
    </source>
</reference>
<keyword evidence="1" id="KW-0472">Membrane</keyword>
<dbReference type="AlphaFoldDB" id="A0A9D1I7F7"/>
<dbReference type="EMBL" id="DVMM01000072">
    <property type="protein sequence ID" value="HIU29384.1"/>
    <property type="molecule type" value="Genomic_DNA"/>
</dbReference>